<name>A0AAD5IHK5_ACENE</name>
<dbReference type="AlphaFoldDB" id="A0AAD5IHK5"/>
<feature type="compositionally biased region" description="Basic residues" evidence="1">
    <location>
        <begin position="101"/>
        <end position="112"/>
    </location>
</feature>
<keyword evidence="3" id="KW-1185">Reference proteome</keyword>
<feature type="region of interest" description="Disordered" evidence="1">
    <location>
        <begin position="23"/>
        <end position="52"/>
    </location>
</feature>
<feature type="compositionally biased region" description="Basic and acidic residues" evidence="1">
    <location>
        <begin position="132"/>
        <end position="158"/>
    </location>
</feature>
<evidence type="ECO:0000313" key="2">
    <source>
        <dbReference type="EMBL" id="KAI9162472.1"/>
    </source>
</evidence>
<dbReference type="Proteomes" id="UP001064489">
    <property type="component" value="Chromosome 2"/>
</dbReference>
<protein>
    <submittedName>
        <fullName evidence="2">Uncharacterized protein</fullName>
    </submittedName>
</protein>
<evidence type="ECO:0000256" key="1">
    <source>
        <dbReference type="SAM" id="MobiDB-lite"/>
    </source>
</evidence>
<feature type="region of interest" description="Disordered" evidence="1">
    <location>
        <begin position="101"/>
        <end position="158"/>
    </location>
</feature>
<dbReference type="EMBL" id="JAJSOW010000106">
    <property type="protein sequence ID" value="KAI9162472.1"/>
    <property type="molecule type" value="Genomic_DNA"/>
</dbReference>
<organism evidence="2 3">
    <name type="scientific">Acer negundo</name>
    <name type="common">Box elder</name>
    <dbReference type="NCBI Taxonomy" id="4023"/>
    <lineage>
        <taxon>Eukaryota</taxon>
        <taxon>Viridiplantae</taxon>
        <taxon>Streptophyta</taxon>
        <taxon>Embryophyta</taxon>
        <taxon>Tracheophyta</taxon>
        <taxon>Spermatophyta</taxon>
        <taxon>Magnoliopsida</taxon>
        <taxon>eudicotyledons</taxon>
        <taxon>Gunneridae</taxon>
        <taxon>Pentapetalae</taxon>
        <taxon>rosids</taxon>
        <taxon>malvids</taxon>
        <taxon>Sapindales</taxon>
        <taxon>Sapindaceae</taxon>
        <taxon>Hippocastanoideae</taxon>
        <taxon>Acereae</taxon>
        <taxon>Acer</taxon>
    </lineage>
</organism>
<evidence type="ECO:0000313" key="3">
    <source>
        <dbReference type="Proteomes" id="UP001064489"/>
    </source>
</evidence>
<reference evidence="2" key="2">
    <citation type="submission" date="2023-02" db="EMBL/GenBank/DDBJ databases">
        <authorList>
            <person name="Swenson N.G."/>
            <person name="Wegrzyn J.L."/>
            <person name="Mcevoy S.L."/>
        </authorList>
    </citation>
    <scope>NUCLEOTIDE SEQUENCE</scope>
    <source>
        <strain evidence="2">91603</strain>
        <tissue evidence="2">Leaf</tissue>
    </source>
</reference>
<comment type="caution">
    <text evidence="2">The sequence shown here is derived from an EMBL/GenBank/DDBJ whole genome shotgun (WGS) entry which is preliminary data.</text>
</comment>
<gene>
    <name evidence="2" type="ORF">LWI28_027763</name>
</gene>
<reference evidence="2" key="1">
    <citation type="journal article" date="2022" name="Plant J.">
        <title>Strategies of tolerance reflected in two North American maple genomes.</title>
        <authorList>
            <person name="McEvoy S.L."/>
            <person name="Sezen U.U."/>
            <person name="Trouern-Trend A."/>
            <person name="McMahon S.M."/>
            <person name="Schaberg P.G."/>
            <person name="Yang J."/>
            <person name="Wegrzyn J.L."/>
            <person name="Swenson N.G."/>
        </authorList>
    </citation>
    <scope>NUCLEOTIDE SEQUENCE</scope>
    <source>
        <strain evidence="2">91603</strain>
    </source>
</reference>
<proteinExistence type="predicted"/>
<sequence>MSDPKDALVFYLPLGMMNENTWKGIHKSKKGPKTTNESSKPGQKKRRTMVEDDDRWYSEAALHDDVDAEGGFEKGVPRGGTSQNPVECILAAIKTRQAKMLTKRQFRRRRRGPTASAPSTTPMGAPIIDEGNAMRRAMELSRKEAADRAAAEKDPKGK</sequence>
<accession>A0AAD5IHK5</accession>